<evidence type="ECO:0000313" key="2">
    <source>
        <dbReference type="Proteomes" id="UP000037035"/>
    </source>
</evidence>
<organism evidence="1 2">
    <name type="scientific">Puccinia sorghi</name>
    <dbReference type="NCBI Taxonomy" id="27349"/>
    <lineage>
        <taxon>Eukaryota</taxon>
        <taxon>Fungi</taxon>
        <taxon>Dikarya</taxon>
        <taxon>Basidiomycota</taxon>
        <taxon>Pucciniomycotina</taxon>
        <taxon>Pucciniomycetes</taxon>
        <taxon>Pucciniales</taxon>
        <taxon>Pucciniaceae</taxon>
        <taxon>Puccinia</taxon>
    </lineage>
</organism>
<protein>
    <submittedName>
        <fullName evidence="1">Uncharacterized protein</fullName>
    </submittedName>
</protein>
<dbReference type="EMBL" id="LAVV01006717">
    <property type="protein sequence ID" value="KNZ58625.1"/>
    <property type="molecule type" value="Genomic_DNA"/>
</dbReference>
<comment type="caution">
    <text evidence="1">The sequence shown here is derived from an EMBL/GenBank/DDBJ whole genome shotgun (WGS) entry which is preliminary data.</text>
</comment>
<gene>
    <name evidence="1" type="ORF">VP01_1892g1</name>
</gene>
<proteinExistence type="predicted"/>
<name>A0A0L6VEU3_9BASI</name>
<dbReference type="OrthoDB" id="10060245at2759"/>
<evidence type="ECO:0000313" key="1">
    <source>
        <dbReference type="EMBL" id="KNZ58625.1"/>
    </source>
</evidence>
<keyword evidence="2" id="KW-1185">Reference proteome</keyword>
<dbReference type="AlphaFoldDB" id="A0A0L6VEU3"/>
<dbReference type="Proteomes" id="UP000037035">
    <property type="component" value="Unassembled WGS sequence"/>
</dbReference>
<dbReference type="VEuPathDB" id="FungiDB:VP01_1892g1"/>
<reference evidence="1 2" key="1">
    <citation type="submission" date="2015-08" db="EMBL/GenBank/DDBJ databases">
        <title>Next Generation Sequencing and Analysis of the Genome of Puccinia sorghi L Schw, the Causal Agent of Maize Common Rust.</title>
        <authorList>
            <person name="Rochi L."/>
            <person name="Burguener G."/>
            <person name="Darino M."/>
            <person name="Turjanski A."/>
            <person name="Kreff E."/>
            <person name="Dieguez M.J."/>
            <person name="Sacco F."/>
        </authorList>
    </citation>
    <scope>NUCLEOTIDE SEQUENCE [LARGE SCALE GENOMIC DNA]</scope>
    <source>
        <strain evidence="1 2">RO10H11247</strain>
    </source>
</reference>
<accession>A0A0L6VEU3</accession>
<sequence>MAITWERILQNSSMVHSKNMIFATRFIQSQRITHQQMKMARELQDELPTCKASEQLLGCIAHVIDLGAKAGLGVLGSLDEDNCHEISMTDMDQTSSDMSISNLTSEPDGCGLDYCAEANSRTFYLCVTAGPNLPVWKSMWHSMELDFCHVPTIRFSEATDMLCASRYPSLNKALPVYIVLMKHLKRVVLMD</sequence>